<sequence length="169" mass="18591">MFGKFPVLIDGEDRGELLVSQSGAMVLFEAVAEYSGPVLRLSVYGEGREGYLGVMSPGAEQGKVALKKRLSRAQLRAFPQNIEFAAPSGRTELRHEPEPEQKTESEPQPEPMTPADDDTLWYSSPDGTLSSFDGERLLIALPAADPRVPSWAGDLVRVINGRKYVVFPW</sequence>
<gene>
    <name evidence="2" type="ORF">IAD42_04015</name>
</gene>
<name>A0A9D1K806_9FIRM</name>
<comment type="caution">
    <text evidence="2">The sequence shown here is derived from an EMBL/GenBank/DDBJ whole genome shotgun (WGS) entry which is preliminary data.</text>
</comment>
<dbReference type="Proteomes" id="UP000886876">
    <property type="component" value="Unassembled WGS sequence"/>
</dbReference>
<dbReference type="EMBL" id="DVJS01000095">
    <property type="protein sequence ID" value="HIS97120.1"/>
    <property type="molecule type" value="Genomic_DNA"/>
</dbReference>
<dbReference type="AlphaFoldDB" id="A0A9D1K806"/>
<reference evidence="2" key="2">
    <citation type="journal article" date="2021" name="PeerJ">
        <title>Extensive microbial diversity within the chicken gut microbiome revealed by metagenomics and culture.</title>
        <authorList>
            <person name="Gilroy R."/>
            <person name="Ravi A."/>
            <person name="Getino M."/>
            <person name="Pursley I."/>
            <person name="Horton D.L."/>
            <person name="Alikhan N.F."/>
            <person name="Baker D."/>
            <person name="Gharbi K."/>
            <person name="Hall N."/>
            <person name="Watson M."/>
            <person name="Adriaenssens E.M."/>
            <person name="Foster-Nyarko E."/>
            <person name="Jarju S."/>
            <person name="Secka A."/>
            <person name="Antonio M."/>
            <person name="Oren A."/>
            <person name="Chaudhuri R.R."/>
            <person name="La Ragione R."/>
            <person name="Hildebrand F."/>
            <person name="Pallen M.J."/>
        </authorList>
    </citation>
    <scope>NUCLEOTIDE SEQUENCE</scope>
    <source>
        <strain evidence="2">ChiHecec3B27-6122</strain>
    </source>
</reference>
<feature type="region of interest" description="Disordered" evidence="1">
    <location>
        <begin position="81"/>
        <end position="123"/>
    </location>
</feature>
<protein>
    <submittedName>
        <fullName evidence="2">Uncharacterized protein</fullName>
    </submittedName>
</protein>
<evidence type="ECO:0000313" key="2">
    <source>
        <dbReference type="EMBL" id="HIS97120.1"/>
    </source>
</evidence>
<accession>A0A9D1K806</accession>
<evidence type="ECO:0000256" key="1">
    <source>
        <dbReference type="SAM" id="MobiDB-lite"/>
    </source>
</evidence>
<organism evidence="2 3">
    <name type="scientific">Candidatus Scatomorpha pullistercoris</name>
    <dbReference type="NCBI Taxonomy" id="2840929"/>
    <lineage>
        <taxon>Bacteria</taxon>
        <taxon>Bacillati</taxon>
        <taxon>Bacillota</taxon>
        <taxon>Clostridia</taxon>
        <taxon>Eubacteriales</taxon>
        <taxon>Candidatus Scatomorpha</taxon>
    </lineage>
</organism>
<evidence type="ECO:0000313" key="3">
    <source>
        <dbReference type="Proteomes" id="UP000886876"/>
    </source>
</evidence>
<proteinExistence type="predicted"/>
<reference evidence="2" key="1">
    <citation type="submission" date="2020-10" db="EMBL/GenBank/DDBJ databases">
        <authorList>
            <person name="Gilroy R."/>
        </authorList>
    </citation>
    <scope>NUCLEOTIDE SEQUENCE</scope>
    <source>
        <strain evidence="2">ChiHecec3B27-6122</strain>
    </source>
</reference>
<feature type="compositionally biased region" description="Basic and acidic residues" evidence="1">
    <location>
        <begin position="91"/>
        <end position="105"/>
    </location>
</feature>